<dbReference type="EMBL" id="CH408031">
    <property type="protein sequence ID" value="EAQ88925.1"/>
    <property type="molecule type" value="Genomic_DNA"/>
</dbReference>
<dbReference type="Proteomes" id="UP000001056">
    <property type="component" value="Unassembled WGS sequence"/>
</dbReference>
<dbReference type="RefSeq" id="XP_001221639.1">
    <property type="nucleotide sequence ID" value="XM_001221638.1"/>
</dbReference>
<sequence length="216" mass="23469">MAVDLSVTACASLALPFPLWLGVPLIRVTLVITTWKQGSAVGDRASRTRVPKTADHARKGTAQILALCPGWRTPPPLTENFASSSCNERSVFYRVCHPLLIIPITEVPVGQVQADPVKGSTEPECNIRFHCARQPVNLPAPRHSIRPPQLLRAATPGLFCPSRVGGFLDAGIRRTARAQGDSPFLRENDVLLPQGENNNKPGSARTGLYLGYLHRV</sequence>
<accession>Q2H721</accession>
<organism evidence="1 2">
    <name type="scientific">Chaetomium globosum (strain ATCC 6205 / CBS 148.51 / DSM 1962 / NBRC 6347 / NRRL 1970)</name>
    <name type="common">Soil fungus</name>
    <dbReference type="NCBI Taxonomy" id="306901"/>
    <lineage>
        <taxon>Eukaryota</taxon>
        <taxon>Fungi</taxon>
        <taxon>Dikarya</taxon>
        <taxon>Ascomycota</taxon>
        <taxon>Pezizomycotina</taxon>
        <taxon>Sordariomycetes</taxon>
        <taxon>Sordariomycetidae</taxon>
        <taxon>Sordariales</taxon>
        <taxon>Chaetomiaceae</taxon>
        <taxon>Chaetomium</taxon>
    </lineage>
</organism>
<reference evidence="2" key="1">
    <citation type="journal article" date="2015" name="Genome Announc.">
        <title>Draft genome sequence of the cellulolytic fungus Chaetomium globosum.</title>
        <authorList>
            <person name="Cuomo C.A."/>
            <person name="Untereiner W.A."/>
            <person name="Ma L.-J."/>
            <person name="Grabherr M."/>
            <person name="Birren B.W."/>
        </authorList>
    </citation>
    <scope>NUCLEOTIDE SEQUENCE [LARGE SCALE GENOMIC DNA]</scope>
    <source>
        <strain evidence="2">ATCC 6205 / CBS 148.51 / DSM 1962 / NBRC 6347 / NRRL 1970</strain>
    </source>
</reference>
<dbReference type="AlphaFoldDB" id="Q2H721"/>
<proteinExistence type="predicted"/>
<gene>
    <name evidence="1" type="ORF">CHGG_05544</name>
</gene>
<keyword evidence="2" id="KW-1185">Reference proteome</keyword>
<evidence type="ECO:0000313" key="2">
    <source>
        <dbReference type="Proteomes" id="UP000001056"/>
    </source>
</evidence>
<name>Q2H721_CHAGB</name>
<dbReference type="VEuPathDB" id="FungiDB:CHGG_05544"/>
<protein>
    <submittedName>
        <fullName evidence="1">Uncharacterized protein</fullName>
    </submittedName>
</protein>
<dbReference type="InParanoid" id="Q2H721"/>
<evidence type="ECO:0000313" key="1">
    <source>
        <dbReference type="EMBL" id="EAQ88925.1"/>
    </source>
</evidence>
<dbReference type="OrthoDB" id="10288881at2759"/>
<dbReference type="GeneID" id="4390415"/>
<dbReference type="HOGENOM" id="CLU_1277495_0_0_1"/>